<organism evidence="1 2">
    <name type="scientific">Allacma fusca</name>
    <dbReference type="NCBI Taxonomy" id="39272"/>
    <lineage>
        <taxon>Eukaryota</taxon>
        <taxon>Metazoa</taxon>
        <taxon>Ecdysozoa</taxon>
        <taxon>Arthropoda</taxon>
        <taxon>Hexapoda</taxon>
        <taxon>Collembola</taxon>
        <taxon>Symphypleona</taxon>
        <taxon>Sminthuridae</taxon>
        <taxon>Allacma</taxon>
    </lineage>
</organism>
<reference evidence="1" key="1">
    <citation type="submission" date="2021-06" db="EMBL/GenBank/DDBJ databases">
        <authorList>
            <person name="Hodson N. C."/>
            <person name="Mongue J. A."/>
            <person name="Jaron S. K."/>
        </authorList>
    </citation>
    <scope>NUCLEOTIDE SEQUENCE</scope>
</reference>
<evidence type="ECO:0000313" key="1">
    <source>
        <dbReference type="EMBL" id="CAG7726451.1"/>
    </source>
</evidence>
<dbReference type="AlphaFoldDB" id="A0A8J2K2E6"/>
<accession>A0A8J2K2E6</accession>
<dbReference type="EMBL" id="CAJVCH010135696">
    <property type="protein sequence ID" value="CAG7726451.1"/>
    <property type="molecule type" value="Genomic_DNA"/>
</dbReference>
<comment type="caution">
    <text evidence="1">The sequence shown here is derived from an EMBL/GenBank/DDBJ whole genome shotgun (WGS) entry which is preliminary data.</text>
</comment>
<gene>
    <name evidence="1" type="ORF">AFUS01_LOCUS15364</name>
</gene>
<sequence length="69" mass="7375">MFQVADGHVPIPTPLSPPLVPGDDVEFDPHGMALAVMGGVGTLREGGPLPVDVVRHMERAHHLVNQHEP</sequence>
<proteinExistence type="predicted"/>
<keyword evidence="2" id="KW-1185">Reference proteome</keyword>
<evidence type="ECO:0000313" key="2">
    <source>
        <dbReference type="Proteomes" id="UP000708208"/>
    </source>
</evidence>
<dbReference type="Proteomes" id="UP000708208">
    <property type="component" value="Unassembled WGS sequence"/>
</dbReference>
<protein>
    <submittedName>
        <fullName evidence="1">Uncharacterized protein</fullName>
    </submittedName>
</protein>
<name>A0A8J2K2E6_9HEXA</name>